<sequence length="181" mass="20986">MFEYLTPLQRSKVVVATARGRRGSVDAARVCVGWLPPGGIIANYSRAIKRKLHRQHVPPRMQYCTDPLAGFATENNCRWTPVGRSVGVHSYYETEPASNLLWENCLLFFPSSPQWGPRTMTSPVCADVRAIPEQHLSRYQRVEYLRPYFWTRWIREYISATQMRSKLRENITNHESNTLVD</sequence>
<dbReference type="Proteomes" id="UP000824533">
    <property type="component" value="Linkage Group LG04"/>
</dbReference>
<accession>A0ACC1DCJ0</accession>
<evidence type="ECO:0000313" key="1">
    <source>
        <dbReference type="EMBL" id="KAJ0181653.1"/>
    </source>
</evidence>
<reference evidence="1 2" key="1">
    <citation type="journal article" date="2021" name="Front. Genet.">
        <title>Chromosome-Level Genome Assembly Reveals Significant Gene Expansion in the Toll and IMD Signaling Pathways of Dendrolimus kikuchii.</title>
        <authorList>
            <person name="Zhou J."/>
            <person name="Wu P."/>
            <person name="Xiong Z."/>
            <person name="Liu N."/>
            <person name="Zhao N."/>
            <person name="Ji M."/>
            <person name="Qiu Y."/>
            <person name="Yang B."/>
        </authorList>
    </citation>
    <scope>NUCLEOTIDE SEQUENCE [LARGE SCALE GENOMIC DNA]</scope>
    <source>
        <strain evidence="1">Ann1</strain>
    </source>
</reference>
<dbReference type="EMBL" id="CM034390">
    <property type="protein sequence ID" value="KAJ0181653.1"/>
    <property type="molecule type" value="Genomic_DNA"/>
</dbReference>
<keyword evidence="2" id="KW-1185">Reference proteome</keyword>
<name>A0ACC1DCJ0_9NEOP</name>
<protein>
    <submittedName>
        <fullName evidence="1">Uncharacterized protein</fullName>
    </submittedName>
</protein>
<evidence type="ECO:0000313" key="2">
    <source>
        <dbReference type="Proteomes" id="UP000824533"/>
    </source>
</evidence>
<proteinExistence type="predicted"/>
<comment type="caution">
    <text evidence="1">The sequence shown here is derived from an EMBL/GenBank/DDBJ whole genome shotgun (WGS) entry which is preliminary data.</text>
</comment>
<organism evidence="1 2">
    <name type="scientific">Dendrolimus kikuchii</name>
    <dbReference type="NCBI Taxonomy" id="765133"/>
    <lineage>
        <taxon>Eukaryota</taxon>
        <taxon>Metazoa</taxon>
        <taxon>Ecdysozoa</taxon>
        <taxon>Arthropoda</taxon>
        <taxon>Hexapoda</taxon>
        <taxon>Insecta</taxon>
        <taxon>Pterygota</taxon>
        <taxon>Neoptera</taxon>
        <taxon>Endopterygota</taxon>
        <taxon>Lepidoptera</taxon>
        <taxon>Glossata</taxon>
        <taxon>Ditrysia</taxon>
        <taxon>Bombycoidea</taxon>
        <taxon>Lasiocampidae</taxon>
        <taxon>Dendrolimus</taxon>
    </lineage>
</organism>
<gene>
    <name evidence="1" type="ORF">K1T71_002375</name>
</gene>